<dbReference type="OrthoDB" id="1055148at2759"/>
<evidence type="ECO:0000256" key="8">
    <source>
        <dbReference type="ARBA" id="ARBA00022848"/>
    </source>
</evidence>
<evidence type="ECO:0000256" key="11">
    <source>
        <dbReference type="ARBA" id="ARBA00023033"/>
    </source>
</evidence>
<dbReference type="Proteomes" id="UP000007798">
    <property type="component" value="Unassembled WGS sequence"/>
</dbReference>
<keyword evidence="9" id="KW-0560">Oxidoreductase</keyword>
<proteinExistence type="inferred from homology"/>
<dbReference type="FunCoup" id="B4MTR7">
    <property type="interactions" value="1"/>
</dbReference>
<dbReference type="SMR" id="B4MTR7"/>
<evidence type="ECO:0000256" key="13">
    <source>
        <dbReference type="PIRSR" id="PIRSR602401-1"/>
    </source>
</evidence>
<keyword evidence="15" id="KW-1185">Reference proteome</keyword>
<dbReference type="InterPro" id="IPR002401">
    <property type="entry name" value="Cyt_P450_E_grp-I"/>
</dbReference>
<dbReference type="Gene3D" id="1.10.630.10">
    <property type="entry name" value="Cytochrome P450"/>
    <property type="match status" value="1"/>
</dbReference>
<dbReference type="InterPro" id="IPR050476">
    <property type="entry name" value="Insect_CytP450_Detox"/>
</dbReference>
<comment type="cofactor">
    <cofactor evidence="1 13">
        <name>heme</name>
        <dbReference type="ChEBI" id="CHEBI:30413"/>
    </cofactor>
</comment>
<evidence type="ECO:0000256" key="3">
    <source>
        <dbReference type="ARBA" id="ARBA00004406"/>
    </source>
</evidence>
<evidence type="ECO:0000313" key="14">
    <source>
        <dbReference type="EMBL" id="EDW75506.2"/>
    </source>
</evidence>
<evidence type="ECO:0008006" key="16">
    <source>
        <dbReference type="Google" id="ProtNLM"/>
    </source>
</evidence>
<dbReference type="HOGENOM" id="CLU_001570_5_2_1"/>
<dbReference type="GO" id="GO:0020037">
    <property type="term" value="F:heme binding"/>
    <property type="evidence" value="ECO:0007669"/>
    <property type="project" value="InterPro"/>
</dbReference>
<dbReference type="PANTHER" id="PTHR24292:SF93">
    <property type="entry name" value="CYTOCHROME P450 310A1-RELATED"/>
    <property type="match status" value="1"/>
</dbReference>
<feature type="binding site" description="axial binding residue" evidence="13">
    <location>
        <position position="440"/>
    </location>
    <ligand>
        <name>heme</name>
        <dbReference type="ChEBI" id="CHEBI:30413"/>
    </ligand>
    <ligandPart>
        <name>Fe</name>
        <dbReference type="ChEBI" id="CHEBI:18248"/>
    </ligandPart>
</feature>
<comment type="subcellular location">
    <subcellularLocation>
        <location evidence="3">Endoplasmic reticulum membrane</location>
        <topology evidence="3">Peripheral membrane protein</topology>
    </subcellularLocation>
    <subcellularLocation>
        <location evidence="2">Microsome membrane</location>
        <topology evidence="2">Peripheral membrane protein</topology>
    </subcellularLocation>
</comment>
<dbReference type="EMBL" id="CH963852">
    <property type="protein sequence ID" value="EDW75506.2"/>
    <property type="molecule type" value="Genomic_DNA"/>
</dbReference>
<dbReference type="PRINTS" id="PR00463">
    <property type="entry name" value="EP450I"/>
</dbReference>
<evidence type="ECO:0000313" key="15">
    <source>
        <dbReference type="Proteomes" id="UP000007798"/>
    </source>
</evidence>
<evidence type="ECO:0000256" key="9">
    <source>
        <dbReference type="ARBA" id="ARBA00023002"/>
    </source>
</evidence>
<dbReference type="Pfam" id="PF00067">
    <property type="entry name" value="p450"/>
    <property type="match status" value="1"/>
</dbReference>
<gene>
    <name evidence="14" type="primary">Dwil\GK23777</name>
    <name evidence="14" type="ORF">Dwil_GK23777</name>
</gene>
<keyword evidence="8" id="KW-0492">Microsome</keyword>
<evidence type="ECO:0000256" key="5">
    <source>
        <dbReference type="ARBA" id="ARBA00022617"/>
    </source>
</evidence>
<dbReference type="SUPFAM" id="SSF48264">
    <property type="entry name" value="Cytochrome P450"/>
    <property type="match status" value="1"/>
</dbReference>
<dbReference type="GO" id="GO:0005506">
    <property type="term" value="F:iron ion binding"/>
    <property type="evidence" value="ECO:0007669"/>
    <property type="project" value="InterPro"/>
</dbReference>
<dbReference type="GO" id="GO:0005789">
    <property type="term" value="C:endoplasmic reticulum membrane"/>
    <property type="evidence" value="ECO:0007669"/>
    <property type="project" value="UniProtKB-SubCell"/>
</dbReference>
<dbReference type="AlphaFoldDB" id="B4MTR7"/>
<keyword evidence="10 13" id="KW-0408">Iron</keyword>
<dbReference type="GO" id="GO:0004497">
    <property type="term" value="F:monooxygenase activity"/>
    <property type="evidence" value="ECO:0007669"/>
    <property type="project" value="UniProtKB-KW"/>
</dbReference>
<evidence type="ECO:0000256" key="12">
    <source>
        <dbReference type="ARBA" id="ARBA00023136"/>
    </source>
</evidence>
<evidence type="ECO:0000256" key="6">
    <source>
        <dbReference type="ARBA" id="ARBA00022723"/>
    </source>
</evidence>
<dbReference type="InParanoid" id="B4MTR7"/>
<dbReference type="InterPro" id="IPR036396">
    <property type="entry name" value="Cyt_P450_sf"/>
</dbReference>
<evidence type="ECO:0000256" key="10">
    <source>
        <dbReference type="ARBA" id="ARBA00023004"/>
    </source>
</evidence>
<evidence type="ECO:0000256" key="1">
    <source>
        <dbReference type="ARBA" id="ARBA00001971"/>
    </source>
</evidence>
<keyword evidence="7" id="KW-0256">Endoplasmic reticulum</keyword>
<dbReference type="GO" id="GO:0016705">
    <property type="term" value="F:oxidoreductase activity, acting on paired donors, with incorporation or reduction of molecular oxygen"/>
    <property type="evidence" value="ECO:0007669"/>
    <property type="project" value="InterPro"/>
</dbReference>
<dbReference type="InterPro" id="IPR001128">
    <property type="entry name" value="Cyt_P450"/>
</dbReference>
<reference evidence="14 15" key="1">
    <citation type="journal article" date="2007" name="Nature">
        <title>Evolution of genes and genomes on the Drosophila phylogeny.</title>
        <authorList>
            <consortium name="Drosophila 12 Genomes Consortium"/>
            <person name="Clark A.G."/>
            <person name="Eisen M.B."/>
            <person name="Smith D.R."/>
            <person name="Bergman C.M."/>
            <person name="Oliver B."/>
            <person name="Markow T.A."/>
            <person name="Kaufman T.C."/>
            <person name="Kellis M."/>
            <person name="Gelbart W."/>
            <person name="Iyer V.N."/>
            <person name="Pollard D.A."/>
            <person name="Sackton T.B."/>
            <person name="Larracuente A.M."/>
            <person name="Singh N.D."/>
            <person name="Abad J.P."/>
            <person name="Abt D.N."/>
            <person name="Adryan B."/>
            <person name="Aguade M."/>
            <person name="Akashi H."/>
            <person name="Anderson W.W."/>
            <person name="Aquadro C.F."/>
            <person name="Ardell D.H."/>
            <person name="Arguello R."/>
            <person name="Artieri C.G."/>
            <person name="Barbash D.A."/>
            <person name="Barker D."/>
            <person name="Barsanti P."/>
            <person name="Batterham P."/>
            <person name="Batzoglou S."/>
            <person name="Begun D."/>
            <person name="Bhutkar A."/>
            <person name="Blanco E."/>
            <person name="Bosak S.A."/>
            <person name="Bradley R.K."/>
            <person name="Brand A.D."/>
            <person name="Brent M.R."/>
            <person name="Brooks A.N."/>
            <person name="Brown R.H."/>
            <person name="Butlin R.K."/>
            <person name="Caggese C."/>
            <person name="Calvi B.R."/>
            <person name="Bernardo de Carvalho A."/>
            <person name="Caspi A."/>
            <person name="Castrezana S."/>
            <person name="Celniker S.E."/>
            <person name="Chang J.L."/>
            <person name="Chapple C."/>
            <person name="Chatterji S."/>
            <person name="Chinwalla A."/>
            <person name="Civetta A."/>
            <person name="Clifton S.W."/>
            <person name="Comeron J.M."/>
            <person name="Costello J.C."/>
            <person name="Coyne J.A."/>
            <person name="Daub J."/>
            <person name="David R.G."/>
            <person name="Delcher A.L."/>
            <person name="Delehaunty K."/>
            <person name="Do C.B."/>
            <person name="Ebling H."/>
            <person name="Edwards K."/>
            <person name="Eickbush T."/>
            <person name="Evans J.D."/>
            <person name="Filipski A."/>
            <person name="Findeiss S."/>
            <person name="Freyhult E."/>
            <person name="Fulton L."/>
            <person name="Fulton R."/>
            <person name="Garcia A.C."/>
            <person name="Gardiner A."/>
            <person name="Garfield D.A."/>
            <person name="Garvin B.E."/>
            <person name="Gibson G."/>
            <person name="Gilbert D."/>
            <person name="Gnerre S."/>
            <person name="Godfrey J."/>
            <person name="Good R."/>
            <person name="Gotea V."/>
            <person name="Gravely B."/>
            <person name="Greenberg A.J."/>
            <person name="Griffiths-Jones S."/>
            <person name="Gross S."/>
            <person name="Guigo R."/>
            <person name="Gustafson E.A."/>
            <person name="Haerty W."/>
            <person name="Hahn M.W."/>
            <person name="Halligan D.L."/>
            <person name="Halpern A.L."/>
            <person name="Halter G.M."/>
            <person name="Han M.V."/>
            <person name="Heger A."/>
            <person name="Hillier L."/>
            <person name="Hinrichs A.S."/>
            <person name="Holmes I."/>
            <person name="Hoskins R.A."/>
            <person name="Hubisz M.J."/>
            <person name="Hultmark D."/>
            <person name="Huntley M.A."/>
            <person name="Jaffe D.B."/>
            <person name="Jagadeeshan S."/>
            <person name="Jeck W.R."/>
            <person name="Johnson J."/>
            <person name="Jones C.D."/>
            <person name="Jordan W.C."/>
            <person name="Karpen G.H."/>
            <person name="Kataoka E."/>
            <person name="Keightley P.D."/>
            <person name="Kheradpour P."/>
            <person name="Kirkness E.F."/>
            <person name="Koerich L.B."/>
            <person name="Kristiansen K."/>
            <person name="Kudrna D."/>
            <person name="Kulathinal R.J."/>
            <person name="Kumar S."/>
            <person name="Kwok R."/>
            <person name="Lander E."/>
            <person name="Langley C.H."/>
            <person name="Lapoint R."/>
            <person name="Lazzaro B.P."/>
            <person name="Lee S.J."/>
            <person name="Levesque L."/>
            <person name="Li R."/>
            <person name="Lin C.F."/>
            <person name="Lin M.F."/>
            <person name="Lindblad-Toh K."/>
            <person name="Llopart A."/>
            <person name="Long M."/>
            <person name="Low L."/>
            <person name="Lozovsky E."/>
            <person name="Lu J."/>
            <person name="Luo M."/>
            <person name="Machado C.A."/>
            <person name="Makalowski W."/>
            <person name="Marzo M."/>
            <person name="Matsuda M."/>
            <person name="Matzkin L."/>
            <person name="McAllister B."/>
            <person name="McBride C.S."/>
            <person name="McKernan B."/>
            <person name="McKernan K."/>
            <person name="Mendez-Lago M."/>
            <person name="Minx P."/>
            <person name="Mollenhauer M.U."/>
            <person name="Montooth K."/>
            <person name="Mount S.M."/>
            <person name="Mu X."/>
            <person name="Myers E."/>
            <person name="Negre B."/>
            <person name="Newfeld S."/>
            <person name="Nielsen R."/>
            <person name="Noor M.A."/>
            <person name="O'Grady P."/>
            <person name="Pachter L."/>
            <person name="Papaceit M."/>
            <person name="Parisi M.J."/>
            <person name="Parisi M."/>
            <person name="Parts L."/>
            <person name="Pedersen J.S."/>
            <person name="Pesole G."/>
            <person name="Phillippy A.M."/>
            <person name="Ponting C.P."/>
            <person name="Pop M."/>
            <person name="Porcelli D."/>
            <person name="Powell J.R."/>
            <person name="Prohaska S."/>
            <person name="Pruitt K."/>
            <person name="Puig M."/>
            <person name="Quesneville H."/>
            <person name="Ram K.R."/>
            <person name="Rand D."/>
            <person name="Rasmussen M.D."/>
            <person name="Reed L.K."/>
            <person name="Reenan R."/>
            <person name="Reily A."/>
            <person name="Remington K.A."/>
            <person name="Rieger T.T."/>
            <person name="Ritchie M.G."/>
            <person name="Robin C."/>
            <person name="Rogers Y.H."/>
            <person name="Rohde C."/>
            <person name="Rozas J."/>
            <person name="Rubenfield M.J."/>
            <person name="Ruiz A."/>
            <person name="Russo S."/>
            <person name="Salzberg S.L."/>
            <person name="Sanchez-Gracia A."/>
            <person name="Saranga D.J."/>
            <person name="Sato H."/>
            <person name="Schaeffer S.W."/>
            <person name="Schatz M.C."/>
            <person name="Schlenke T."/>
            <person name="Schwartz R."/>
            <person name="Segarra C."/>
            <person name="Singh R.S."/>
            <person name="Sirot L."/>
            <person name="Sirota M."/>
            <person name="Sisneros N.B."/>
            <person name="Smith C.D."/>
            <person name="Smith T.F."/>
            <person name="Spieth J."/>
            <person name="Stage D.E."/>
            <person name="Stark A."/>
            <person name="Stephan W."/>
            <person name="Strausberg R.L."/>
            <person name="Strempel S."/>
            <person name="Sturgill D."/>
            <person name="Sutton G."/>
            <person name="Sutton G.G."/>
            <person name="Tao W."/>
            <person name="Teichmann S."/>
            <person name="Tobari Y.N."/>
            <person name="Tomimura Y."/>
            <person name="Tsolas J.M."/>
            <person name="Valente V.L."/>
            <person name="Venter E."/>
            <person name="Venter J.C."/>
            <person name="Vicario S."/>
            <person name="Vieira F.G."/>
            <person name="Vilella A.J."/>
            <person name="Villasante A."/>
            <person name="Walenz B."/>
            <person name="Wang J."/>
            <person name="Wasserman M."/>
            <person name="Watts T."/>
            <person name="Wilson D."/>
            <person name="Wilson R.K."/>
            <person name="Wing R.A."/>
            <person name="Wolfner M.F."/>
            <person name="Wong A."/>
            <person name="Wong G.K."/>
            <person name="Wu C.I."/>
            <person name="Wu G."/>
            <person name="Yamamoto D."/>
            <person name="Yang H.P."/>
            <person name="Yang S.P."/>
            <person name="Yorke J.A."/>
            <person name="Yoshida K."/>
            <person name="Zdobnov E."/>
            <person name="Zhang P."/>
            <person name="Zhang Y."/>
            <person name="Zimin A.V."/>
            <person name="Baldwin J."/>
            <person name="Abdouelleil A."/>
            <person name="Abdulkadir J."/>
            <person name="Abebe A."/>
            <person name="Abera B."/>
            <person name="Abreu J."/>
            <person name="Acer S.C."/>
            <person name="Aftuck L."/>
            <person name="Alexander A."/>
            <person name="An P."/>
            <person name="Anderson E."/>
            <person name="Anderson S."/>
            <person name="Arachi H."/>
            <person name="Azer M."/>
            <person name="Bachantsang P."/>
            <person name="Barry A."/>
            <person name="Bayul T."/>
            <person name="Berlin A."/>
            <person name="Bessette D."/>
            <person name="Bloom T."/>
            <person name="Blye J."/>
            <person name="Boguslavskiy L."/>
            <person name="Bonnet C."/>
            <person name="Boukhgalter B."/>
            <person name="Bourzgui I."/>
            <person name="Brown A."/>
            <person name="Cahill P."/>
            <person name="Channer S."/>
            <person name="Cheshatsang Y."/>
            <person name="Chuda L."/>
            <person name="Citroen M."/>
            <person name="Collymore A."/>
            <person name="Cooke P."/>
            <person name="Costello M."/>
            <person name="D'Aco K."/>
            <person name="Daza R."/>
            <person name="De Haan G."/>
            <person name="DeGray S."/>
            <person name="DeMaso C."/>
            <person name="Dhargay N."/>
            <person name="Dooley K."/>
            <person name="Dooley E."/>
            <person name="Doricent M."/>
            <person name="Dorje P."/>
            <person name="Dorjee K."/>
            <person name="Dupes A."/>
            <person name="Elong R."/>
            <person name="Falk J."/>
            <person name="Farina A."/>
            <person name="Faro S."/>
            <person name="Ferguson D."/>
            <person name="Fisher S."/>
            <person name="Foley C.D."/>
            <person name="Franke A."/>
            <person name="Friedrich D."/>
            <person name="Gadbois L."/>
            <person name="Gearin G."/>
            <person name="Gearin C.R."/>
            <person name="Giannoukos G."/>
            <person name="Goode T."/>
            <person name="Graham J."/>
            <person name="Grandbois E."/>
            <person name="Grewal S."/>
            <person name="Gyaltsen K."/>
            <person name="Hafez N."/>
            <person name="Hagos B."/>
            <person name="Hall J."/>
            <person name="Henson C."/>
            <person name="Hollinger A."/>
            <person name="Honan T."/>
            <person name="Huard M.D."/>
            <person name="Hughes L."/>
            <person name="Hurhula B."/>
            <person name="Husby M.E."/>
            <person name="Kamat A."/>
            <person name="Kanga B."/>
            <person name="Kashin S."/>
            <person name="Khazanovich D."/>
            <person name="Kisner P."/>
            <person name="Lance K."/>
            <person name="Lara M."/>
            <person name="Lee W."/>
            <person name="Lennon N."/>
            <person name="Letendre F."/>
            <person name="LeVine R."/>
            <person name="Lipovsky A."/>
            <person name="Liu X."/>
            <person name="Liu J."/>
            <person name="Liu S."/>
            <person name="Lokyitsang T."/>
            <person name="Lokyitsang Y."/>
            <person name="Lubonja R."/>
            <person name="Lui A."/>
            <person name="MacDonald P."/>
            <person name="Magnisalis V."/>
            <person name="Maru K."/>
            <person name="Matthews C."/>
            <person name="McCusker W."/>
            <person name="McDonough S."/>
            <person name="Mehta T."/>
            <person name="Meldrim J."/>
            <person name="Meneus L."/>
            <person name="Mihai O."/>
            <person name="Mihalev A."/>
            <person name="Mihova T."/>
            <person name="Mittelman R."/>
            <person name="Mlenga V."/>
            <person name="Montmayeur A."/>
            <person name="Mulrain L."/>
            <person name="Navidi A."/>
            <person name="Naylor J."/>
            <person name="Negash T."/>
            <person name="Nguyen T."/>
            <person name="Nguyen N."/>
            <person name="Nicol R."/>
            <person name="Norbu C."/>
            <person name="Norbu N."/>
            <person name="Novod N."/>
            <person name="O'Neill B."/>
            <person name="Osman S."/>
            <person name="Markiewicz E."/>
            <person name="Oyono O.L."/>
            <person name="Patti C."/>
            <person name="Phunkhang P."/>
            <person name="Pierre F."/>
            <person name="Priest M."/>
            <person name="Raghuraman S."/>
            <person name="Rege F."/>
            <person name="Reyes R."/>
            <person name="Rise C."/>
            <person name="Rogov P."/>
            <person name="Ross K."/>
            <person name="Ryan E."/>
            <person name="Settipalli S."/>
            <person name="Shea T."/>
            <person name="Sherpa N."/>
            <person name="Shi L."/>
            <person name="Shih D."/>
            <person name="Sparrow T."/>
            <person name="Spaulding J."/>
            <person name="Stalker J."/>
            <person name="Stange-Thomann N."/>
            <person name="Stavropoulos S."/>
            <person name="Stone C."/>
            <person name="Strader C."/>
            <person name="Tesfaye S."/>
            <person name="Thomson T."/>
            <person name="Thoulutsang Y."/>
            <person name="Thoulutsang D."/>
            <person name="Topham K."/>
            <person name="Topping I."/>
            <person name="Tsamla T."/>
            <person name="Vassiliev H."/>
            <person name="Vo A."/>
            <person name="Wangchuk T."/>
            <person name="Wangdi T."/>
            <person name="Weiand M."/>
            <person name="Wilkinson J."/>
            <person name="Wilson A."/>
            <person name="Yadav S."/>
            <person name="Young G."/>
            <person name="Yu Q."/>
            <person name="Zembek L."/>
            <person name="Zhong D."/>
            <person name="Zimmer A."/>
            <person name="Zwirko Z."/>
            <person name="Jaffe D.B."/>
            <person name="Alvarez P."/>
            <person name="Brockman W."/>
            <person name="Butler J."/>
            <person name="Chin C."/>
            <person name="Gnerre S."/>
            <person name="Grabherr M."/>
            <person name="Kleber M."/>
            <person name="Mauceli E."/>
            <person name="MacCallum I."/>
        </authorList>
    </citation>
    <scope>NUCLEOTIDE SEQUENCE [LARGE SCALE GENOMIC DNA]</scope>
    <source>
        <strain evidence="15">Tucson 14030-0811.24</strain>
    </source>
</reference>
<evidence type="ECO:0000256" key="2">
    <source>
        <dbReference type="ARBA" id="ARBA00004174"/>
    </source>
</evidence>
<keyword evidence="11" id="KW-0503">Monooxygenase</keyword>
<sequence>MWLLLPILLYSVIFLSVRHIYSHWRRKGFPSERAGLSWHFLHQAYRREFRHVEAICEAYQAGRERLLGIYCFFRPVLLIRNVELAQTILQQSNGHFNELKWDYVKGYKRFNLLEKLSPIFSSKRLNEMFGKAEKVGDGMVRHLLQNIKLSESNGTGRDLELDLQQLLRVYAINIIGSLVYGLDVNNFEQQDHILSSYVNHYRVSSSMQSFTLGRLPKKSSFTYRLRDLIKQNVELREDGGLIRKDILQLLVKFRNGNDLSGDKWQVEHTYEQDKVLSIKRLAKVAEDLLKISLDTIASTTTLTLFEISQEPLIVEKLLAEIKELSSNEDGHLKFEEFDGLKYMDMCLKETIRKYPPLPIIERICRKTYTLPNTKFTISEGKTLMVPLLAIQRDEKYFSDPMKYKPMRFLHSQMRDNDTDSCQDIRKHDAFLGYGIGGAQCVAQNFAKMVIKIALIKLLKNFHIQLDSTLAESVEINHQPAPFIQTKDGLKVKLKSRKIKS</sequence>
<comment type="similarity">
    <text evidence="4">Belongs to the cytochrome P450 family.</text>
</comment>
<dbReference type="STRING" id="7260.B4MTR7"/>
<evidence type="ECO:0000256" key="4">
    <source>
        <dbReference type="ARBA" id="ARBA00010617"/>
    </source>
</evidence>
<keyword evidence="12" id="KW-0472">Membrane</keyword>
<name>B4MTR7_DROWI</name>
<keyword evidence="6 13" id="KW-0479">Metal-binding</keyword>
<dbReference type="PANTHER" id="PTHR24292">
    <property type="entry name" value="CYTOCHROME P450"/>
    <property type="match status" value="1"/>
</dbReference>
<dbReference type="eggNOG" id="KOG0158">
    <property type="taxonomic scope" value="Eukaryota"/>
</dbReference>
<keyword evidence="5 13" id="KW-0349">Heme</keyword>
<evidence type="ECO:0000256" key="7">
    <source>
        <dbReference type="ARBA" id="ARBA00022824"/>
    </source>
</evidence>
<organism evidence="14 15">
    <name type="scientific">Drosophila willistoni</name>
    <name type="common">Fruit fly</name>
    <dbReference type="NCBI Taxonomy" id="7260"/>
    <lineage>
        <taxon>Eukaryota</taxon>
        <taxon>Metazoa</taxon>
        <taxon>Ecdysozoa</taxon>
        <taxon>Arthropoda</taxon>
        <taxon>Hexapoda</taxon>
        <taxon>Insecta</taxon>
        <taxon>Pterygota</taxon>
        <taxon>Neoptera</taxon>
        <taxon>Endopterygota</taxon>
        <taxon>Diptera</taxon>
        <taxon>Brachycera</taxon>
        <taxon>Muscomorpha</taxon>
        <taxon>Ephydroidea</taxon>
        <taxon>Drosophilidae</taxon>
        <taxon>Drosophila</taxon>
        <taxon>Sophophora</taxon>
    </lineage>
</organism>
<accession>B4MTR7</accession>
<protein>
    <recommendedName>
        <fullName evidence="16">Cytochrome P450 310a1</fullName>
    </recommendedName>
</protein>